<feature type="transmembrane region" description="Helical" evidence="1">
    <location>
        <begin position="59"/>
        <end position="83"/>
    </location>
</feature>
<evidence type="ECO:0000256" key="1">
    <source>
        <dbReference type="SAM" id="Phobius"/>
    </source>
</evidence>
<proteinExistence type="predicted"/>
<keyword evidence="1" id="KW-0472">Membrane</keyword>
<sequence length="104" mass="11403">MGRFGTSQLGPESNIPARSLWVSSSPSPLRSFSRYAAPPSLIGFPFTAPHSTSIPSPRTTIICSIAFPVLPHLSLSLFLFLLVSEEGRRWQAAIRGIEVPRVKR</sequence>
<dbReference type="AlphaFoldDB" id="A0A427BCF1"/>
<comment type="caution">
    <text evidence="2">The sequence shown here is derived from an EMBL/GenBank/DDBJ whole genome shotgun (WGS) entry which is preliminary data.</text>
</comment>
<name>A0A427BCF1_ENSVE</name>
<protein>
    <submittedName>
        <fullName evidence="2">Uncharacterized protein</fullName>
    </submittedName>
</protein>
<keyword evidence="1" id="KW-1133">Transmembrane helix</keyword>
<dbReference type="Proteomes" id="UP000287651">
    <property type="component" value="Unassembled WGS sequence"/>
</dbReference>
<reference evidence="2 3" key="1">
    <citation type="journal article" date="2014" name="Agronomy (Basel)">
        <title>A Draft Genome Sequence for Ensete ventricosum, the Drought-Tolerant Tree Against Hunger.</title>
        <authorList>
            <person name="Harrison J."/>
            <person name="Moore K.A."/>
            <person name="Paszkiewicz K."/>
            <person name="Jones T."/>
            <person name="Grant M."/>
            <person name="Ambacheew D."/>
            <person name="Muzemil S."/>
            <person name="Studholme D.J."/>
        </authorList>
    </citation>
    <scope>NUCLEOTIDE SEQUENCE [LARGE SCALE GENOMIC DNA]</scope>
</reference>
<gene>
    <name evidence="2" type="ORF">B296_00002683</name>
</gene>
<organism evidence="2 3">
    <name type="scientific">Ensete ventricosum</name>
    <name type="common">Abyssinian banana</name>
    <name type="synonym">Musa ensete</name>
    <dbReference type="NCBI Taxonomy" id="4639"/>
    <lineage>
        <taxon>Eukaryota</taxon>
        <taxon>Viridiplantae</taxon>
        <taxon>Streptophyta</taxon>
        <taxon>Embryophyta</taxon>
        <taxon>Tracheophyta</taxon>
        <taxon>Spermatophyta</taxon>
        <taxon>Magnoliopsida</taxon>
        <taxon>Liliopsida</taxon>
        <taxon>Zingiberales</taxon>
        <taxon>Musaceae</taxon>
        <taxon>Ensete</taxon>
    </lineage>
</organism>
<evidence type="ECO:0000313" key="2">
    <source>
        <dbReference type="EMBL" id="RRT86124.1"/>
    </source>
</evidence>
<accession>A0A427BCF1</accession>
<keyword evidence="1" id="KW-0812">Transmembrane</keyword>
<evidence type="ECO:0000313" key="3">
    <source>
        <dbReference type="Proteomes" id="UP000287651"/>
    </source>
</evidence>
<dbReference type="EMBL" id="AMZH03000012">
    <property type="protein sequence ID" value="RRT86124.1"/>
    <property type="molecule type" value="Genomic_DNA"/>
</dbReference>